<dbReference type="RefSeq" id="WP_111574870.1">
    <property type="nucleotide sequence ID" value="NZ_JBHEEY010000002.1"/>
</dbReference>
<keyword evidence="6" id="KW-0762">Sugar transport</keyword>
<dbReference type="EMBL" id="QLMK01000003">
    <property type="protein sequence ID" value="RAK31117.1"/>
    <property type="molecule type" value="Genomic_DNA"/>
</dbReference>
<evidence type="ECO:0000313" key="13">
    <source>
        <dbReference type="EMBL" id="RAK31117.1"/>
    </source>
</evidence>
<keyword evidence="4" id="KW-0813">Transport</keyword>
<evidence type="ECO:0000256" key="7">
    <source>
        <dbReference type="ARBA" id="ARBA00022737"/>
    </source>
</evidence>
<keyword evidence="7" id="KW-0677">Repeat</keyword>
<dbReference type="SUPFAM" id="SSF52540">
    <property type="entry name" value="P-loop containing nucleoside triphosphate hydrolases"/>
    <property type="match status" value="2"/>
</dbReference>
<dbReference type="InterPro" id="IPR017871">
    <property type="entry name" value="ABC_transporter-like_CS"/>
</dbReference>
<dbReference type="PANTHER" id="PTHR43790:SF3">
    <property type="entry name" value="D-ALLOSE IMPORT ATP-BINDING PROTEIN ALSA-RELATED"/>
    <property type="match status" value="1"/>
</dbReference>
<evidence type="ECO:0000256" key="6">
    <source>
        <dbReference type="ARBA" id="ARBA00022597"/>
    </source>
</evidence>
<name>A0A364JXC5_9HYPH</name>
<protein>
    <submittedName>
        <fullName evidence="13">Monosaccharide ABC transporter ATP-binding protein (CUT2 family)</fullName>
    </submittedName>
</protein>
<evidence type="ECO:0000313" key="14">
    <source>
        <dbReference type="Proteomes" id="UP000249453"/>
    </source>
</evidence>
<proteinExistence type="inferred from homology"/>
<dbReference type="Pfam" id="PF00005">
    <property type="entry name" value="ABC_tran"/>
    <property type="match status" value="2"/>
</dbReference>
<keyword evidence="9 13" id="KW-0067">ATP-binding</keyword>
<dbReference type="Proteomes" id="UP000249453">
    <property type="component" value="Unassembled WGS sequence"/>
</dbReference>
<dbReference type="SMART" id="SM00382">
    <property type="entry name" value="AAA"/>
    <property type="match status" value="2"/>
</dbReference>
<dbReference type="PANTHER" id="PTHR43790">
    <property type="entry name" value="CARBOHYDRATE TRANSPORT ATP-BINDING PROTEIN MG119-RELATED"/>
    <property type="match status" value="1"/>
</dbReference>
<keyword evidence="8" id="KW-0547">Nucleotide-binding</keyword>
<organism evidence="13 14">
    <name type="scientific">Falsochrobactrum ovis</name>
    <dbReference type="NCBI Taxonomy" id="1293442"/>
    <lineage>
        <taxon>Bacteria</taxon>
        <taxon>Pseudomonadati</taxon>
        <taxon>Pseudomonadota</taxon>
        <taxon>Alphaproteobacteria</taxon>
        <taxon>Hyphomicrobiales</taxon>
        <taxon>Brucellaceae</taxon>
        <taxon>Falsochrobactrum</taxon>
    </lineage>
</organism>
<evidence type="ECO:0000256" key="2">
    <source>
        <dbReference type="ARBA" id="ARBA00004533"/>
    </source>
</evidence>
<evidence type="ECO:0000256" key="5">
    <source>
        <dbReference type="ARBA" id="ARBA00022475"/>
    </source>
</evidence>
<dbReference type="InterPro" id="IPR003593">
    <property type="entry name" value="AAA+_ATPase"/>
</dbReference>
<dbReference type="Gene3D" id="3.40.50.300">
    <property type="entry name" value="P-loop containing nucleotide triphosphate hydrolases"/>
    <property type="match status" value="2"/>
</dbReference>
<dbReference type="PROSITE" id="PS50893">
    <property type="entry name" value="ABC_TRANSPORTER_2"/>
    <property type="match status" value="2"/>
</dbReference>
<evidence type="ECO:0000256" key="11">
    <source>
        <dbReference type="ARBA" id="ARBA00023136"/>
    </source>
</evidence>
<evidence type="ECO:0000256" key="8">
    <source>
        <dbReference type="ARBA" id="ARBA00022741"/>
    </source>
</evidence>
<evidence type="ECO:0000259" key="12">
    <source>
        <dbReference type="PROSITE" id="PS50893"/>
    </source>
</evidence>
<evidence type="ECO:0000256" key="1">
    <source>
        <dbReference type="ARBA" id="ARBA00004202"/>
    </source>
</evidence>
<dbReference type="AlphaFoldDB" id="A0A364JXC5"/>
<dbReference type="GO" id="GO:0016887">
    <property type="term" value="F:ATP hydrolysis activity"/>
    <property type="evidence" value="ECO:0007669"/>
    <property type="project" value="InterPro"/>
</dbReference>
<dbReference type="InterPro" id="IPR027417">
    <property type="entry name" value="P-loop_NTPase"/>
</dbReference>
<evidence type="ECO:0000256" key="9">
    <source>
        <dbReference type="ARBA" id="ARBA00022840"/>
    </source>
</evidence>
<dbReference type="CDD" id="cd03215">
    <property type="entry name" value="ABC_Carb_Monos_II"/>
    <property type="match status" value="1"/>
</dbReference>
<comment type="subcellular location">
    <subcellularLocation>
        <location evidence="2">Cell inner membrane</location>
    </subcellularLocation>
    <subcellularLocation>
        <location evidence="1">Cell membrane</location>
        <topology evidence="1">Peripheral membrane protein</topology>
    </subcellularLocation>
</comment>
<dbReference type="PROSITE" id="PS00211">
    <property type="entry name" value="ABC_TRANSPORTER_1"/>
    <property type="match status" value="1"/>
</dbReference>
<keyword evidence="14" id="KW-1185">Reference proteome</keyword>
<dbReference type="InterPro" id="IPR050107">
    <property type="entry name" value="ABC_carbohydrate_import_ATPase"/>
</dbReference>
<accession>A0A364JXC5</accession>
<evidence type="ECO:0000256" key="10">
    <source>
        <dbReference type="ARBA" id="ARBA00022967"/>
    </source>
</evidence>
<feature type="domain" description="ABC transporter" evidence="12">
    <location>
        <begin position="16"/>
        <end position="251"/>
    </location>
</feature>
<keyword evidence="11" id="KW-0472">Membrane</keyword>
<evidence type="ECO:0000256" key="4">
    <source>
        <dbReference type="ARBA" id="ARBA00022448"/>
    </source>
</evidence>
<comment type="similarity">
    <text evidence="3">Belongs to the ABC transporter superfamily.</text>
</comment>
<evidence type="ECO:0000256" key="3">
    <source>
        <dbReference type="ARBA" id="ARBA00005417"/>
    </source>
</evidence>
<reference evidence="13 14" key="1">
    <citation type="submission" date="2018-06" db="EMBL/GenBank/DDBJ databases">
        <title>Genomic Encyclopedia of Type Strains, Phase IV (KMG-IV): sequencing the most valuable type-strain genomes for metagenomic binning, comparative biology and taxonomic classification.</title>
        <authorList>
            <person name="Goeker M."/>
        </authorList>
    </citation>
    <scope>NUCLEOTIDE SEQUENCE [LARGE SCALE GENOMIC DNA]</scope>
    <source>
        <strain evidence="13 14">DSM 26720</strain>
    </source>
</reference>
<feature type="domain" description="ABC transporter" evidence="12">
    <location>
        <begin position="268"/>
        <end position="512"/>
    </location>
</feature>
<gene>
    <name evidence="13" type="ORF">C7374_103256</name>
</gene>
<keyword evidence="10" id="KW-1278">Translocase</keyword>
<dbReference type="OrthoDB" id="9805029at2"/>
<dbReference type="GO" id="GO:0005524">
    <property type="term" value="F:ATP binding"/>
    <property type="evidence" value="ECO:0007669"/>
    <property type="project" value="UniProtKB-KW"/>
</dbReference>
<dbReference type="InterPro" id="IPR003439">
    <property type="entry name" value="ABC_transporter-like_ATP-bd"/>
</dbReference>
<dbReference type="CDD" id="cd03216">
    <property type="entry name" value="ABC_Carb_Monos_I"/>
    <property type="match status" value="1"/>
</dbReference>
<keyword evidence="5" id="KW-1003">Cell membrane</keyword>
<sequence>MSQHDKIVGKHGEVVLAAQNIAKSYGRINALKGVNFEIRSGQVTTLFGENGAGKSTLMKVLSGVIQPTSGTILLDGEPVVFASSTDARDRGISIIHQELSLAPNLNVRDNIFMGREIRNATGVDFAEEERQTRILMKELEEDIDPLTPVEELRLGQQQIVEIARALSVNSRILIMDEPTSALSASEVEVLFKVVRDLTARGVAIVYISHHLEEALQITDHAVVLRDGTMTAYAPRSEIDLEWIVRNMVGENFDLGSPPEGYDWGDVALKVEGLSVPDPAGGDYSVVDNMSLEVQAGEIVCIYGLMGAGRTELLETIAGRLKPSAGRVLLNGEDVSGLSIAQRIDAGLVLVPEDRQRDGLVQTMSVGGNLSLASIGAITKGLFTSKTSEKNLIASAIERVHIKTDGGDAAIGSLSGGNQQKVVIGKMLATDPKVILLDEPSRGIDIGAKAEVFKLLAEKAEQGLAVVYTTSEVGECLSIAHRIIVMHRGRVSAQFGSDVSKEKIMAASGEAVVNH</sequence>
<dbReference type="GO" id="GO:0005886">
    <property type="term" value="C:plasma membrane"/>
    <property type="evidence" value="ECO:0007669"/>
    <property type="project" value="UniProtKB-SubCell"/>
</dbReference>
<comment type="caution">
    <text evidence="13">The sequence shown here is derived from an EMBL/GenBank/DDBJ whole genome shotgun (WGS) entry which is preliminary data.</text>
</comment>
<dbReference type="FunFam" id="3.40.50.300:FF:000127">
    <property type="entry name" value="Ribose import ATP-binding protein RbsA"/>
    <property type="match status" value="1"/>
</dbReference>